<feature type="domain" description="HTH hxlR-type" evidence="4">
    <location>
        <begin position="8"/>
        <end position="107"/>
    </location>
</feature>
<organism evidence="5 7">
    <name type="scientific">Limosilactobacillus antri DSM 16041</name>
    <dbReference type="NCBI Taxonomy" id="525309"/>
    <lineage>
        <taxon>Bacteria</taxon>
        <taxon>Bacillati</taxon>
        <taxon>Bacillota</taxon>
        <taxon>Bacilli</taxon>
        <taxon>Lactobacillales</taxon>
        <taxon>Lactobacillaceae</taxon>
        <taxon>Limosilactobacillus</taxon>
    </lineage>
</organism>
<evidence type="ECO:0000313" key="8">
    <source>
        <dbReference type="Proteomes" id="UP000051883"/>
    </source>
</evidence>
<dbReference type="PATRIC" id="fig|525309.8.peg.361"/>
<evidence type="ECO:0000259" key="4">
    <source>
        <dbReference type="PROSITE" id="PS51118"/>
    </source>
</evidence>
<proteinExistence type="predicted"/>
<dbReference type="InterPro" id="IPR036390">
    <property type="entry name" value="WH_DNA-bd_sf"/>
</dbReference>
<dbReference type="SUPFAM" id="SSF46785">
    <property type="entry name" value="Winged helix' DNA-binding domain"/>
    <property type="match status" value="1"/>
</dbReference>
<dbReference type="eggNOG" id="COG1733">
    <property type="taxonomic scope" value="Bacteria"/>
</dbReference>
<protein>
    <submittedName>
        <fullName evidence="6">Phage integrase family site-specific recombinase</fullName>
    </submittedName>
    <submittedName>
        <fullName evidence="5">Transcriptional regulator, HxlR family</fullName>
    </submittedName>
</protein>
<dbReference type="PROSITE" id="PS51118">
    <property type="entry name" value="HTH_HXLR"/>
    <property type="match status" value="1"/>
</dbReference>
<dbReference type="GO" id="GO:0003677">
    <property type="term" value="F:DNA binding"/>
    <property type="evidence" value="ECO:0007669"/>
    <property type="project" value="UniProtKB-KW"/>
</dbReference>
<dbReference type="InterPro" id="IPR002577">
    <property type="entry name" value="HTH_HxlR"/>
</dbReference>
<dbReference type="EMBL" id="AZDK01000012">
    <property type="protein sequence ID" value="KRK59824.1"/>
    <property type="molecule type" value="Genomic_DNA"/>
</dbReference>
<keyword evidence="2" id="KW-0238">DNA-binding</keyword>
<keyword evidence="3" id="KW-0804">Transcription</keyword>
<keyword evidence="1" id="KW-0805">Transcription regulation</keyword>
<gene>
    <name evidence="5" type="primary">hxlR</name>
    <name evidence="6" type="ORF">FC31_GL000352</name>
    <name evidence="5" type="ORF">HMPREF0494_0398</name>
</gene>
<dbReference type="OrthoDB" id="9791143at2"/>
<dbReference type="RefSeq" id="WP_007123704.1">
    <property type="nucleotide sequence ID" value="NZ_AZDK01000012.1"/>
</dbReference>
<evidence type="ECO:0000313" key="7">
    <source>
        <dbReference type="Proteomes" id="UP000003675"/>
    </source>
</evidence>
<keyword evidence="8" id="KW-1185">Reference proteome</keyword>
<dbReference type="Proteomes" id="UP000051883">
    <property type="component" value="Unassembled WGS sequence"/>
</dbReference>
<evidence type="ECO:0000256" key="2">
    <source>
        <dbReference type="ARBA" id="ARBA00023125"/>
    </source>
</evidence>
<evidence type="ECO:0000313" key="6">
    <source>
        <dbReference type="EMBL" id="KRK59824.1"/>
    </source>
</evidence>
<dbReference type="PANTHER" id="PTHR33204">
    <property type="entry name" value="TRANSCRIPTIONAL REGULATOR, MARR FAMILY"/>
    <property type="match status" value="1"/>
</dbReference>
<dbReference type="Pfam" id="PF01638">
    <property type="entry name" value="HxlR"/>
    <property type="match status" value="1"/>
</dbReference>
<comment type="caution">
    <text evidence="5">The sequence shown here is derived from an EMBL/GenBank/DDBJ whole genome shotgun (WGS) entry which is preliminary data.</text>
</comment>
<evidence type="ECO:0000313" key="5">
    <source>
        <dbReference type="EMBL" id="EEW54410.1"/>
    </source>
</evidence>
<dbReference type="STRING" id="525309.HMPREF0494_0398"/>
<name>C8P504_9LACO</name>
<evidence type="ECO:0000256" key="1">
    <source>
        <dbReference type="ARBA" id="ARBA00023015"/>
    </source>
</evidence>
<dbReference type="HOGENOM" id="CLU_111585_5_1_9"/>
<evidence type="ECO:0000256" key="3">
    <source>
        <dbReference type="ARBA" id="ARBA00023163"/>
    </source>
</evidence>
<dbReference type="Gene3D" id="1.10.10.10">
    <property type="entry name" value="Winged helix-like DNA-binding domain superfamily/Winged helix DNA-binding domain"/>
    <property type="match status" value="1"/>
</dbReference>
<reference evidence="6 8" key="2">
    <citation type="journal article" date="2015" name="Genome Announc.">
        <title>Expanding the biotechnology potential of lactobacilli through comparative genomics of 213 strains and associated genera.</title>
        <authorList>
            <person name="Sun Z."/>
            <person name="Harris H.M."/>
            <person name="McCann A."/>
            <person name="Guo C."/>
            <person name="Argimon S."/>
            <person name="Zhang W."/>
            <person name="Yang X."/>
            <person name="Jeffery I.B."/>
            <person name="Cooney J.C."/>
            <person name="Kagawa T.F."/>
            <person name="Liu W."/>
            <person name="Song Y."/>
            <person name="Salvetti E."/>
            <person name="Wrobel A."/>
            <person name="Rasinkangas P."/>
            <person name="Parkhill J."/>
            <person name="Rea M.C."/>
            <person name="O'Sullivan O."/>
            <person name="Ritari J."/>
            <person name="Douillard F.P."/>
            <person name="Paul Ross R."/>
            <person name="Yang R."/>
            <person name="Briner A.E."/>
            <person name="Felis G.E."/>
            <person name="de Vos W.M."/>
            <person name="Barrangou R."/>
            <person name="Klaenhammer T.R."/>
            <person name="Caufield P.W."/>
            <person name="Cui Y."/>
            <person name="Zhang H."/>
            <person name="O'Toole P.W."/>
        </authorList>
    </citation>
    <scope>NUCLEOTIDE SEQUENCE [LARGE SCALE GENOMIC DNA]</scope>
    <source>
        <strain evidence="6 8">DSM 16041</strain>
    </source>
</reference>
<dbReference type="Proteomes" id="UP000003675">
    <property type="component" value="Unassembled WGS sequence"/>
</dbReference>
<dbReference type="AlphaFoldDB" id="C8P504"/>
<reference evidence="5 7" key="1">
    <citation type="submission" date="2009-09" db="EMBL/GenBank/DDBJ databases">
        <authorList>
            <person name="Qin X."/>
            <person name="Bachman B."/>
            <person name="Battles P."/>
            <person name="Bell A."/>
            <person name="Bess C."/>
            <person name="Bickham C."/>
            <person name="Chaboub L."/>
            <person name="Chen D."/>
            <person name="Coyle M."/>
            <person name="Deiros D.R."/>
            <person name="Dinh H."/>
            <person name="Forbes L."/>
            <person name="Fowler G."/>
            <person name="Francisco L."/>
            <person name="Fu Q."/>
            <person name="Gubbala S."/>
            <person name="Hale W."/>
            <person name="Han Y."/>
            <person name="Hemphill L."/>
            <person name="Highlander S.K."/>
            <person name="Hirani K."/>
            <person name="Hogues M."/>
            <person name="Jackson L."/>
            <person name="Jakkamsetti A."/>
            <person name="Javaid M."/>
            <person name="Jiang H."/>
            <person name="Korchina V."/>
            <person name="Kovar C."/>
            <person name="Lara F."/>
            <person name="Lee S."/>
            <person name="Mata R."/>
            <person name="Mathew T."/>
            <person name="Moen C."/>
            <person name="Morales K."/>
            <person name="Munidasa M."/>
            <person name="Nazareth L."/>
            <person name="Ngo R."/>
            <person name="Nguyen L."/>
            <person name="Okwuonu G."/>
            <person name="Ongeri F."/>
            <person name="Patil S."/>
            <person name="Petrosino J."/>
            <person name="Pham C."/>
            <person name="Pham P."/>
            <person name="Pu L.-L."/>
            <person name="Puazo M."/>
            <person name="Raj R."/>
            <person name="Reid J."/>
            <person name="Rouhana J."/>
            <person name="Saada N."/>
            <person name="Shang Y."/>
            <person name="Simmons D."/>
            <person name="Thornton R."/>
            <person name="Warren J."/>
            <person name="Weissenberger G."/>
            <person name="Zhang J."/>
            <person name="Zhang L."/>
            <person name="Zhou C."/>
            <person name="Zhu D."/>
            <person name="Muzny D."/>
            <person name="Worley K."/>
            <person name="Gibbs R."/>
        </authorList>
    </citation>
    <scope>NUCLEOTIDE SEQUENCE [LARGE SCALE GENOMIC DNA]</scope>
    <source>
        <strain evidence="5 7">DSM 16041</strain>
    </source>
</reference>
<dbReference type="PANTHER" id="PTHR33204:SF29">
    <property type="entry name" value="TRANSCRIPTIONAL REGULATOR"/>
    <property type="match status" value="1"/>
</dbReference>
<accession>C8P504</accession>
<sequence>MAKKEALTEIQITLNTIGGKWKPLILHYLQTEGTKRYSEILRYLETAPKKTLTAQLRELERDQIVKRTVIPTVPVQVEYSVTEHGQSLYPILEVMCAWGYLNQTDYQLKHPTCEYNEETRAVKQARLHKLYTQFASDQEDEQAGTQK</sequence>
<dbReference type="InterPro" id="IPR036388">
    <property type="entry name" value="WH-like_DNA-bd_sf"/>
</dbReference>
<dbReference type="EMBL" id="ACLL01000012">
    <property type="protein sequence ID" value="EEW54410.1"/>
    <property type="molecule type" value="Genomic_DNA"/>
</dbReference>